<dbReference type="Pfam" id="PF08059">
    <property type="entry name" value="SEP"/>
    <property type="match status" value="1"/>
</dbReference>
<dbReference type="GO" id="GO:0005634">
    <property type="term" value="C:nucleus"/>
    <property type="evidence" value="ECO:0007669"/>
    <property type="project" value="TreeGrafter"/>
</dbReference>
<dbReference type="SMART" id="SM00553">
    <property type="entry name" value="SEP"/>
    <property type="match status" value="1"/>
</dbReference>
<dbReference type="AlphaFoldDB" id="A0A9P6R0W7"/>
<dbReference type="PANTHER" id="PTHR23333:SF20">
    <property type="entry name" value="NSFL1 COFACTOR P47"/>
    <property type="match status" value="1"/>
</dbReference>
<evidence type="ECO:0000313" key="6">
    <source>
        <dbReference type="Proteomes" id="UP000738325"/>
    </source>
</evidence>
<gene>
    <name evidence="5" type="ORF">BGZ99_000394</name>
</gene>
<dbReference type="InterPro" id="IPR029071">
    <property type="entry name" value="Ubiquitin-like_domsf"/>
</dbReference>
<feature type="domain" description="UBX" evidence="3">
    <location>
        <begin position="350"/>
        <end position="427"/>
    </location>
</feature>
<evidence type="ECO:0000256" key="2">
    <source>
        <dbReference type="SAM" id="MobiDB-lite"/>
    </source>
</evidence>
<feature type="compositionally biased region" description="Low complexity" evidence="2">
    <location>
        <begin position="204"/>
        <end position="217"/>
    </location>
</feature>
<proteinExistence type="predicted"/>
<keyword evidence="1" id="KW-0833">Ubl conjugation pathway</keyword>
<evidence type="ECO:0000256" key="1">
    <source>
        <dbReference type="ARBA" id="ARBA00022786"/>
    </source>
</evidence>
<dbReference type="CDD" id="cd01770">
    <property type="entry name" value="UBX_UBXN2"/>
    <property type="match status" value="1"/>
</dbReference>
<accession>A0A9P6R0W7</accession>
<dbReference type="SUPFAM" id="SSF46934">
    <property type="entry name" value="UBA-like"/>
    <property type="match status" value="1"/>
</dbReference>
<dbReference type="InterPro" id="IPR012989">
    <property type="entry name" value="SEP_domain"/>
</dbReference>
<evidence type="ECO:0000313" key="5">
    <source>
        <dbReference type="EMBL" id="KAG0310410.1"/>
    </source>
</evidence>
<comment type="caution">
    <text evidence="5">The sequence shown here is derived from an EMBL/GenBank/DDBJ whole genome shotgun (WGS) entry which is preliminary data.</text>
</comment>
<feature type="compositionally biased region" description="Acidic residues" evidence="2">
    <location>
        <begin position="66"/>
        <end position="85"/>
    </location>
</feature>
<keyword evidence="6" id="KW-1185">Reference proteome</keyword>
<dbReference type="GO" id="GO:0043161">
    <property type="term" value="P:proteasome-mediated ubiquitin-dependent protein catabolic process"/>
    <property type="evidence" value="ECO:0007669"/>
    <property type="project" value="TreeGrafter"/>
</dbReference>
<dbReference type="Gene3D" id="1.10.8.10">
    <property type="entry name" value="DNA helicase RuvA subunit, C-terminal domain"/>
    <property type="match status" value="1"/>
</dbReference>
<evidence type="ECO:0000259" key="4">
    <source>
        <dbReference type="PROSITE" id="PS51399"/>
    </source>
</evidence>
<dbReference type="GO" id="GO:0031468">
    <property type="term" value="P:nuclear membrane reassembly"/>
    <property type="evidence" value="ECO:0007669"/>
    <property type="project" value="TreeGrafter"/>
</dbReference>
<organism evidence="5 6">
    <name type="scientific">Dissophora globulifera</name>
    <dbReference type="NCBI Taxonomy" id="979702"/>
    <lineage>
        <taxon>Eukaryota</taxon>
        <taxon>Fungi</taxon>
        <taxon>Fungi incertae sedis</taxon>
        <taxon>Mucoromycota</taxon>
        <taxon>Mortierellomycotina</taxon>
        <taxon>Mortierellomycetes</taxon>
        <taxon>Mortierellales</taxon>
        <taxon>Mortierellaceae</taxon>
        <taxon>Dissophora</taxon>
    </lineage>
</organism>
<feature type="region of interest" description="Disordered" evidence="2">
    <location>
        <begin position="293"/>
        <end position="351"/>
    </location>
</feature>
<dbReference type="GO" id="GO:0043130">
    <property type="term" value="F:ubiquitin binding"/>
    <property type="evidence" value="ECO:0007669"/>
    <property type="project" value="TreeGrafter"/>
</dbReference>
<dbReference type="FunFam" id="1.10.8.10:FF:000020">
    <property type="entry name" value="NSFL1 (p97) cofactor (p47)"/>
    <property type="match status" value="1"/>
</dbReference>
<dbReference type="EMBL" id="JAAAIP010001071">
    <property type="protein sequence ID" value="KAG0310410.1"/>
    <property type="molecule type" value="Genomic_DNA"/>
</dbReference>
<sequence>MADHQELIANFVGVVGSTPEQAQFYLEANNWDLNSALSNFYEEPESGAGAGTGNRGRLNTKTTAREEDDDEDYVDDDDEDDELAEIIDRTAQSAGGASSSPKGKRPKTDTGASGRRQGGIATFRDLSKSEDEEEEDEEEDSQNYFAGGEKSGVMVQGPPGKKDPNALVEDILKKAAKGGQRREEEAERAPPKKSFFTGSGNRLGSEGESSTSATSASPAQPPVRSTPSPELETVTRHLTFWRNGYSLDDGPLMSYTDPDNREFLDAINRGQAPLKYLNIKPGQPVEMRVAKRMEEDYKEPPKAPPKPFEGTGNRLGSIASPSSSSATPGSFPGGASAASVPAPRSLEIDESQPVTSITIRLGDGSRMVARFNHTHTVNDIRGYINASAPGEASRPYVLQTSFPKKDLDDVQQTLEQAGLLKALVIQRYI</sequence>
<dbReference type="PANTHER" id="PTHR23333">
    <property type="entry name" value="UBX DOMAIN CONTAINING PROTEIN"/>
    <property type="match status" value="1"/>
</dbReference>
<dbReference type="InterPro" id="IPR009060">
    <property type="entry name" value="UBA-like_sf"/>
</dbReference>
<dbReference type="PROSITE" id="PS50033">
    <property type="entry name" value="UBX"/>
    <property type="match status" value="1"/>
</dbReference>
<dbReference type="SUPFAM" id="SSF54236">
    <property type="entry name" value="Ubiquitin-like"/>
    <property type="match status" value="1"/>
</dbReference>
<dbReference type="GO" id="GO:0061025">
    <property type="term" value="P:membrane fusion"/>
    <property type="evidence" value="ECO:0007669"/>
    <property type="project" value="TreeGrafter"/>
</dbReference>
<dbReference type="Pfam" id="PF00789">
    <property type="entry name" value="UBX"/>
    <property type="match status" value="1"/>
</dbReference>
<feature type="compositionally biased region" description="Low complexity" evidence="2">
    <location>
        <begin position="316"/>
        <end position="345"/>
    </location>
</feature>
<dbReference type="OrthoDB" id="25887at2759"/>
<feature type="compositionally biased region" description="Acidic residues" evidence="2">
    <location>
        <begin position="130"/>
        <end position="141"/>
    </location>
</feature>
<feature type="compositionally biased region" description="Basic and acidic residues" evidence="2">
    <location>
        <begin position="180"/>
        <end position="190"/>
    </location>
</feature>
<feature type="domain" description="SEP" evidence="4">
    <location>
        <begin position="233"/>
        <end position="298"/>
    </location>
</feature>
<protein>
    <submittedName>
        <fullName evidence="5">Uncharacterized protein</fullName>
    </submittedName>
</protein>
<dbReference type="SMART" id="SM00166">
    <property type="entry name" value="UBX"/>
    <property type="match status" value="1"/>
</dbReference>
<dbReference type="Proteomes" id="UP000738325">
    <property type="component" value="Unassembled WGS sequence"/>
</dbReference>
<reference evidence="5" key="1">
    <citation type="journal article" date="2020" name="Fungal Divers.">
        <title>Resolving the Mortierellaceae phylogeny through synthesis of multi-gene phylogenetics and phylogenomics.</title>
        <authorList>
            <person name="Vandepol N."/>
            <person name="Liber J."/>
            <person name="Desiro A."/>
            <person name="Na H."/>
            <person name="Kennedy M."/>
            <person name="Barry K."/>
            <person name="Grigoriev I.V."/>
            <person name="Miller A.N."/>
            <person name="O'Donnell K."/>
            <person name="Stajich J.E."/>
            <person name="Bonito G."/>
        </authorList>
    </citation>
    <scope>NUCLEOTIDE SEQUENCE</scope>
    <source>
        <strain evidence="5">REB-010B</strain>
    </source>
</reference>
<dbReference type="Gene3D" id="3.10.20.90">
    <property type="entry name" value="Phosphatidylinositol 3-kinase Catalytic Subunit, Chain A, domain 1"/>
    <property type="match status" value="1"/>
</dbReference>
<dbReference type="FunFam" id="3.10.20.90:FF:000179">
    <property type="entry name" value="Plant UBX domain-containing protein 4"/>
    <property type="match status" value="1"/>
</dbReference>
<dbReference type="InterPro" id="IPR036241">
    <property type="entry name" value="NSFL1C_SEP_dom_sf"/>
</dbReference>
<name>A0A9P6R0W7_9FUNG</name>
<dbReference type="GO" id="GO:0005829">
    <property type="term" value="C:cytosol"/>
    <property type="evidence" value="ECO:0007669"/>
    <property type="project" value="TreeGrafter"/>
</dbReference>
<dbReference type="GO" id="GO:0007030">
    <property type="term" value="P:Golgi organization"/>
    <property type="evidence" value="ECO:0007669"/>
    <property type="project" value="TreeGrafter"/>
</dbReference>
<dbReference type="Pfam" id="PF14555">
    <property type="entry name" value="UBA_4"/>
    <property type="match status" value="1"/>
</dbReference>
<dbReference type="FunFam" id="3.30.420.210:FF:000002">
    <property type="entry name" value="UBX domain-containing protein 1"/>
    <property type="match status" value="1"/>
</dbReference>
<dbReference type="CDD" id="cd14348">
    <property type="entry name" value="UBA_p47"/>
    <property type="match status" value="1"/>
</dbReference>
<dbReference type="GO" id="GO:0000045">
    <property type="term" value="P:autophagosome assembly"/>
    <property type="evidence" value="ECO:0007669"/>
    <property type="project" value="TreeGrafter"/>
</dbReference>
<dbReference type="Gene3D" id="3.30.420.210">
    <property type="entry name" value="SEP domain"/>
    <property type="match status" value="1"/>
</dbReference>
<feature type="region of interest" description="Disordered" evidence="2">
    <location>
        <begin position="42"/>
        <end position="231"/>
    </location>
</feature>
<evidence type="ECO:0000259" key="3">
    <source>
        <dbReference type="PROSITE" id="PS50033"/>
    </source>
</evidence>
<dbReference type="SUPFAM" id="SSF102848">
    <property type="entry name" value="NSFL1 (p97 ATPase) cofactor p47, SEP domain"/>
    <property type="match status" value="1"/>
</dbReference>
<dbReference type="PROSITE" id="PS51399">
    <property type="entry name" value="SEP"/>
    <property type="match status" value="1"/>
</dbReference>
<dbReference type="InterPro" id="IPR001012">
    <property type="entry name" value="UBX_dom"/>
</dbReference>